<dbReference type="SMART" id="SM00448">
    <property type="entry name" value="REC"/>
    <property type="match status" value="1"/>
</dbReference>
<proteinExistence type="predicted"/>
<dbReference type="PANTHER" id="PTHR44591">
    <property type="entry name" value="STRESS RESPONSE REGULATOR PROTEIN 1"/>
    <property type="match status" value="1"/>
</dbReference>
<name>A0A934UM37_9SPHI</name>
<keyword evidence="2" id="KW-0902">Two-component regulatory system</keyword>
<dbReference type="RefSeq" id="WP_200065673.1">
    <property type="nucleotide sequence ID" value="NZ_JAEHFW010000001.1"/>
</dbReference>
<dbReference type="InterPro" id="IPR001789">
    <property type="entry name" value="Sig_transdc_resp-reg_receiver"/>
</dbReference>
<evidence type="ECO:0000259" key="4">
    <source>
        <dbReference type="PROSITE" id="PS50110"/>
    </source>
</evidence>
<keyword evidence="6" id="KW-1185">Reference proteome</keyword>
<accession>A0A934UM37</accession>
<dbReference type="PANTHER" id="PTHR44591:SF14">
    <property type="entry name" value="PROTEIN PILG"/>
    <property type="match status" value="1"/>
</dbReference>
<comment type="caution">
    <text evidence="5">The sequence shown here is derived from an EMBL/GenBank/DDBJ whole genome shotgun (WGS) entry which is preliminary data.</text>
</comment>
<dbReference type="PROSITE" id="PS50110">
    <property type="entry name" value="RESPONSE_REGULATORY"/>
    <property type="match status" value="1"/>
</dbReference>
<dbReference type="SUPFAM" id="SSF52172">
    <property type="entry name" value="CheY-like"/>
    <property type="match status" value="1"/>
</dbReference>
<sequence>METVIIQETDPEISDVLYAVLKQEGFRVYALSESGPDVLELIGQAQPHAIMLDYVLSDKDSACLCSEIKQRYPALPVLALSCNSDISEVYRTVGFDGYIAKPFNLDDLFRILRGFIPES</sequence>
<feature type="domain" description="Response regulatory" evidence="4">
    <location>
        <begin position="3"/>
        <end position="116"/>
    </location>
</feature>
<dbReference type="Gene3D" id="3.40.50.2300">
    <property type="match status" value="1"/>
</dbReference>
<protein>
    <submittedName>
        <fullName evidence="5">Response regulator</fullName>
    </submittedName>
</protein>
<dbReference type="AlphaFoldDB" id="A0A934UM37"/>
<evidence type="ECO:0000256" key="2">
    <source>
        <dbReference type="ARBA" id="ARBA00023012"/>
    </source>
</evidence>
<dbReference type="CDD" id="cd00156">
    <property type="entry name" value="REC"/>
    <property type="match status" value="1"/>
</dbReference>
<evidence type="ECO:0000313" key="5">
    <source>
        <dbReference type="EMBL" id="MBK0379238.1"/>
    </source>
</evidence>
<organism evidence="5 6">
    <name type="scientific">Mucilaginibacter segetis</name>
    <dbReference type="NCBI Taxonomy" id="2793071"/>
    <lineage>
        <taxon>Bacteria</taxon>
        <taxon>Pseudomonadati</taxon>
        <taxon>Bacteroidota</taxon>
        <taxon>Sphingobacteriia</taxon>
        <taxon>Sphingobacteriales</taxon>
        <taxon>Sphingobacteriaceae</taxon>
        <taxon>Mucilaginibacter</taxon>
    </lineage>
</organism>
<keyword evidence="1 3" id="KW-0597">Phosphoprotein</keyword>
<dbReference type="Proteomes" id="UP000613193">
    <property type="component" value="Unassembled WGS sequence"/>
</dbReference>
<dbReference type="InterPro" id="IPR050595">
    <property type="entry name" value="Bact_response_regulator"/>
</dbReference>
<reference evidence="5" key="1">
    <citation type="submission" date="2020-12" db="EMBL/GenBank/DDBJ databases">
        <title>Bacterial novel species Mucilaginibacter sp. SD-g isolated from soil.</title>
        <authorList>
            <person name="Jung H.-Y."/>
        </authorList>
    </citation>
    <scope>NUCLEOTIDE SEQUENCE</scope>
    <source>
        <strain evidence="5">SD-g</strain>
    </source>
</reference>
<dbReference type="EMBL" id="JAEHFW010000001">
    <property type="protein sequence ID" value="MBK0379238.1"/>
    <property type="molecule type" value="Genomic_DNA"/>
</dbReference>
<dbReference type="GO" id="GO:0000160">
    <property type="term" value="P:phosphorelay signal transduction system"/>
    <property type="evidence" value="ECO:0007669"/>
    <property type="project" value="UniProtKB-KW"/>
</dbReference>
<feature type="modified residue" description="4-aspartylphosphate" evidence="3">
    <location>
        <position position="53"/>
    </location>
</feature>
<evidence type="ECO:0000256" key="1">
    <source>
        <dbReference type="ARBA" id="ARBA00022553"/>
    </source>
</evidence>
<gene>
    <name evidence="5" type="ORF">I5M19_07975</name>
</gene>
<evidence type="ECO:0000313" key="6">
    <source>
        <dbReference type="Proteomes" id="UP000613193"/>
    </source>
</evidence>
<dbReference type="Pfam" id="PF00072">
    <property type="entry name" value="Response_reg"/>
    <property type="match status" value="1"/>
</dbReference>
<evidence type="ECO:0000256" key="3">
    <source>
        <dbReference type="PROSITE-ProRule" id="PRU00169"/>
    </source>
</evidence>
<dbReference type="InterPro" id="IPR011006">
    <property type="entry name" value="CheY-like_superfamily"/>
</dbReference>